<reference evidence="1 2" key="2">
    <citation type="submission" date="2018-11" db="EMBL/GenBank/DDBJ databases">
        <authorList>
            <consortium name="Pathogen Informatics"/>
        </authorList>
    </citation>
    <scope>NUCLEOTIDE SEQUENCE [LARGE SCALE GENOMIC DNA]</scope>
</reference>
<evidence type="ECO:0000313" key="1">
    <source>
        <dbReference type="EMBL" id="VDN86836.1"/>
    </source>
</evidence>
<organism evidence="3">
    <name type="scientific">Brugia pahangi</name>
    <name type="common">Filarial nematode worm</name>
    <dbReference type="NCBI Taxonomy" id="6280"/>
    <lineage>
        <taxon>Eukaryota</taxon>
        <taxon>Metazoa</taxon>
        <taxon>Ecdysozoa</taxon>
        <taxon>Nematoda</taxon>
        <taxon>Chromadorea</taxon>
        <taxon>Rhabditida</taxon>
        <taxon>Spirurina</taxon>
        <taxon>Spiruromorpha</taxon>
        <taxon>Filarioidea</taxon>
        <taxon>Onchocercidae</taxon>
        <taxon>Brugia</taxon>
    </lineage>
</organism>
<accession>A0A0N4TBV1</accession>
<evidence type="ECO:0000313" key="3">
    <source>
        <dbReference type="WBParaSite" id="BPAG_0000568801-mRNA-1"/>
    </source>
</evidence>
<keyword evidence="2" id="KW-1185">Reference proteome</keyword>
<evidence type="ECO:0000313" key="2">
    <source>
        <dbReference type="Proteomes" id="UP000278627"/>
    </source>
</evidence>
<name>A0A0N4TBV1_BRUPA</name>
<dbReference type="WBParaSite" id="BPAG_0000568801-mRNA-1">
    <property type="protein sequence ID" value="BPAG_0000568801-mRNA-1"/>
    <property type="gene ID" value="BPAG_0000568801"/>
</dbReference>
<dbReference type="AlphaFoldDB" id="A0A0N4TBV1"/>
<sequence length="74" mass="8591">MTRLLYKMIEKLEVLLVAPIEVSVIEGSILVQREKSTNFNATREINQLQCHLRNQPTSTQLEINQPQCKPRNQD</sequence>
<gene>
    <name evidence="1" type="ORF">BPAG_LOCUS5650</name>
</gene>
<protein>
    <submittedName>
        <fullName evidence="1 3">Uncharacterized protein</fullName>
    </submittedName>
</protein>
<proteinExistence type="predicted"/>
<dbReference type="EMBL" id="UZAD01004221">
    <property type="protein sequence ID" value="VDN86836.1"/>
    <property type="molecule type" value="Genomic_DNA"/>
</dbReference>
<reference evidence="3" key="1">
    <citation type="submission" date="2017-02" db="UniProtKB">
        <authorList>
            <consortium name="WormBaseParasite"/>
        </authorList>
    </citation>
    <scope>IDENTIFICATION</scope>
</reference>
<dbReference type="Proteomes" id="UP000278627">
    <property type="component" value="Unassembled WGS sequence"/>
</dbReference>